<dbReference type="Pfam" id="PF01458">
    <property type="entry name" value="SUFBD_core"/>
    <property type="match status" value="1"/>
</dbReference>
<keyword evidence="6" id="KW-1185">Reference proteome</keyword>
<dbReference type="Pfam" id="PF19295">
    <property type="entry name" value="SufBD_N"/>
    <property type="match status" value="1"/>
</dbReference>
<dbReference type="RefSeq" id="WP_275712072.1">
    <property type="nucleotide sequence ID" value="NZ_JAKLTN010000004.1"/>
</dbReference>
<dbReference type="InterPro" id="IPR055346">
    <property type="entry name" value="Fe-S_cluster_assembly_SufBD"/>
</dbReference>
<evidence type="ECO:0000259" key="3">
    <source>
        <dbReference type="Pfam" id="PF01458"/>
    </source>
</evidence>
<dbReference type="InterPro" id="IPR000825">
    <property type="entry name" value="SUF_FeS_clus_asmbl_SufBD_core"/>
</dbReference>
<reference evidence="5" key="1">
    <citation type="submission" date="2022-01" db="EMBL/GenBank/DDBJ databases">
        <authorList>
            <person name="Jo J.-H."/>
            <person name="Im W.-T."/>
        </authorList>
    </citation>
    <scope>NUCLEOTIDE SEQUENCE</scope>
    <source>
        <strain evidence="5">XY25</strain>
    </source>
</reference>
<name>A0ABS9K679_9RHOO</name>
<feature type="domain" description="SUF system FeS cluster assembly SufBD core" evidence="3">
    <location>
        <begin position="197"/>
        <end position="434"/>
    </location>
</feature>
<protein>
    <submittedName>
        <fullName evidence="5">Fe-S cluster assembly protein SufB</fullName>
    </submittedName>
</protein>
<evidence type="ECO:0000313" key="6">
    <source>
        <dbReference type="Proteomes" id="UP001165384"/>
    </source>
</evidence>
<feature type="domain" description="SUF system FeS cluster assembly SufBD N-terminal" evidence="4">
    <location>
        <begin position="121"/>
        <end position="183"/>
    </location>
</feature>
<proteinExistence type="inferred from homology"/>
<accession>A0ABS9K679</accession>
<evidence type="ECO:0000256" key="2">
    <source>
        <dbReference type="SAM" id="MobiDB-lite"/>
    </source>
</evidence>
<dbReference type="EMBL" id="JAKLTN010000004">
    <property type="protein sequence ID" value="MCG2578682.1"/>
    <property type="molecule type" value="Genomic_DNA"/>
</dbReference>
<comment type="caution">
    <text evidence="5">The sequence shown here is derived from an EMBL/GenBank/DDBJ whole genome shotgun (WGS) entry which is preliminary data.</text>
</comment>
<dbReference type="Proteomes" id="UP001165384">
    <property type="component" value="Unassembled WGS sequence"/>
</dbReference>
<organism evidence="5 6">
    <name type="scientific">Dechloromonas hankyongensis</name>
    <dbReference type="NCBI Taxonomy" id="2908002"/>
    <lineage>
        <taxon>Bacteria</taxon>
        <taxon>Pseudomonadati</taxon>
        <taxon>Pseudomonadota</taxon>
        <taxon>Betaproteobacteria</taxon>
        <taxon>Rhodocyclales</taxon>
        <taxon>Azonexaceae</taxon>
        <taxon>Dechloromonas</taxon>
    </lineage>
</organism>
<gene>
    <name evidence="5" type="primary">sufB</name>
    <name evidence="5" type="ORF">LZ012_16915</name>
</gene>
<evidence type="ECO:0000259" key="4">
    <source>
        <dbReference type="Pfam" id="PF19295"/>
    </source>
</evidence>
<dbReference type="InterPro" id="IPR045595">
    <property type="entry name" value="SufBD_N"/>
</dbReference>
<evidence type="ECO:0000256" key="1">
    <source>
        <dbReference type="ARBA" id="ARBA00043967"/>
    </source>
</evidence>
<feature type="region of interest" description="Disordered" evidence="2">
    <location>
        <begin position="1"/>
        <end position="26"/>
    </location>
</feature>
<feature type="compositionally biased region" description="Basic and acidic residues" evidence="2">
    <location>
        <begin position="1"/>
        <end position="12"/>
    </location>
</feature>
<dbReference type="PANTHER" id="PTHR30508">
    <property type="entry name" value="FES CLUSTER ASSEMBLY PROTEIN SUF"/>
    <property type="match status" value="1"/>
</dbReference>
<dbReference type="SUPFAM" id="SSF101960">
    <property type="entry name" value="Stabilizer of iron transporter SufD"/>
    <property type="match status" value="1"/>
</dbReference>
<dbReference type="PANTHER" id="PTHR30508:SF1">
    <property type="entry name" value="UPF0051 PROTEIN ABCI8, CHLOROPLASTIC-RELATED"/>
    <property type="match status" value="1"/>
</dbReference>
<comment type="similarity">
    <text evidence="1">Belongs to the iron-sulfur cluster assembly SufBD family.</text>
</comment>
<dbReference type="InterPro" id="IPR037284">
    <property type="entry name" value="SUF_FeS_clus_asmbl_SufBD_sf"/>
</dbReference>
<dbReference type="NCBIfam" id="TIGR01980">
    <property type="entry name" value="sufB"/>
    <property type="match status" value="1"/>
</dbReference>
<sequence>MAAETAKCDESINRNGQPGWASHPAVPQGLNEAVIRRISAGNDEPDFMLDWRLQAYRHWLSMAEPAWSTLHHPPIDYQAIRYDPESREEPAGVAAADAPPPEGELPPGIALDAVLGRYSAAAFKAQLAKLGIILCSLPEAVREHPALVRQYLGSVVPPTDNFFASLNAAVFADGSFCYIPPGVCCPIELSAHFRSHAVHAGHFERTLIVADRDSTVSYLENSAAPGDGNRLHAGVVELVALENARIRYATVQNGYRGDGNGQGGIYNFVTQRGECRGDRSRISWTQVDTGSAITWKYPSVVLRGDHTRGEFRAVTLTNHDQQVDGGAKMIHLGRNTRSSIVAKGIAAGNGHNAYRGLVKVAKSAIGARNRTQCHSLLLGDQCAAHTFPYIEVRHPSARVEHEASAARIGADQLFYCRSRGLSTDDVLAMIVNGFCKEVLQELPMEFAIEAQKLLAAGLAGGID</sequence>
<evidence type="ECO:0000313" key="5">
    <source>
        <dbReference type="EMBL" id="MCG2578682.1"/>
    </source>
</evidence>
<dbReference type="InterPro" id="IPR010231">
    <property type="entry name" value="SUF_FeS_clus_asmbl_SufB"/>
</dbReference>